<reference evidence="1" key="1">
    <citation type="submission" date="2023-03" db="EMBL/GenBank/DDBJ databases">
        <title>Massive genome expansion in bonnet fungi (Mycena s.s.) driven by repeated elements and novel gene families across ecological guilds.</title>
        <authorList>
            <consortium name="Lawrence Berkeley National Laboratory"/>
            <person name="Harder C.B."/>
            <person name="Miyauchi S."/>
            <person name="Viragh M."/>
            <person name="Kuo A."/>
            <person name="Thoen E."/>
            <person name="Andreopoulos B."/>
            <person name="Lu D."/>
            <person name="Skrede I."/>
            <person name="Drula E."/>
            <person name="Henrissat B."/>
            <person name="Morin E."/>
            <person name="Kohler A."/>
            <person name="Barry K."/>
            <person name="LaButti K."/>
            <person name="Morin E."/>
            <person name="Salamov A."/>
            <person name="Lipzen A."/>
            <person name="Mereny Z."/>
            <person name="Hegedus B."/>
            <person name="Baldrian P."/>
            <person name="Stursova M."/>
            <person name="Weitz H."/>
            <person name="Taylor A."/>
            <person name="Grigoriev I.V."/>
            <person name="Nagy L.G."/>
            <person name="Martin F."/>
            <person name="Kauserud H."/>
        </authorList>
    </citation>
    <scope>NUCLEOTIDE SEQUENCE</scope>
    <source>
        <strain evidence="1">CBHHK002</strain>
    </source>
</reference>
<evidence type="ECO:0000313" key="2">
    <source>
        <dbReference type="Proteomes" id="UP001218218"/>
    </source>
</evidence>
<dbReference type="AlphaFoldDB" id="A0AAD7F1S2"/>
<keyword evidence="2" id="KW-1185">Reference proteome</keyword>
<name>A0AAD7F1S2_9AGAR</name>
<accession>A0AAD7F1S2</accession>
<sequence>MTTISSRISMAYAPTLIVALLQVIGSFTEFSPRTNARYSIATQLTNNSLGPLRPSSTPIVACSRLLPTSATAPSSSSHEWLVLAAVAVFHFRPSPAAECLVHAHVRHDCLNSPTFFYALLSRTSSQCM</sequence>
<dbReference type="EMBL" id="JARIHO010000004">
    <property type="protein sequence ID" value="KAJ7362247.1"/>
    <property type="molecule type" value="Genomic_DNA"/>
</dbReference>
<comment type="caution">
    <text evidence="1">The sequence shown here is derived from an EMBL/GenBank/DDBJ whole genome shotgun (WGS) entry which is preliminary data.</text>
</comment>
<proteinExistence type="predicted"/>
<gene>
    <name evidence="1" type="ORF">DFH08DRAFT_840536</name>
</gene>
<evidence type="ECO:0000313" key="1">
    <source>
        <dbReference type="EMBL" id="KAJ7362247.1"/>
    </source>
</evidence>
<protein>
    <submittedName>
        <fullName evidence="1">Uncharacterized protein</fullName>
    </submittedName>
</protein>
<organism evidence="1 2">
    <name type="scientific">Mycena albidolilacea</name>
    <dbReference type="NCBI Taxonomy" id="1033008"/>
    <lineage>
        <taxon>Eukaryota</taxon>
        <taxon>Fungi</taxon>
        <taxon>Dikarya</taxon>
        <taxon>Basidiomycota</taxon>
        <taxon>Agaricomycotina</taxon>
        <taxon>Agaricomycetes</taxon>
        <taxon>Agaricomycetidae</taxon>
        <taxon>Agaricales</taxon>
        <taxon>Marasmiineae</taxon>
        <taxon>Mycenaceae</taxon>
        <taxon>Mycena</taxon>
    </lineage>
</organism>
<dbReference type="Proteomes" id="UP001218218">
    <property type="component" value="Unassembled WGS sequence"/>
</dbReference>